<feature type="compositionally biased region" description="Basic and acidic residues" evidence="10">
    <location>
        <begin position="243"/>
        <end position="261"/>
    </location>
</feature>
<dbReference type="GO" id="GO:0005814">
    <property type="term" value="C:centriole"/>
    <property type="evidence" value="ECO:0007669"/>
    <property type="project" value="UniProtKB-SubCell"/>
</dbReference>
<sequence>MSQDAKSPRRIEDLISTGEDTLGSSISLSIGENSIRIKEKPKIKEIKAVSVQCNRNEGDKWWLKRPETRLGLSSPKNLEVEVKLNPTPSPDVSSSMAEFLEKEKLCKILSKSEGEVKDSDHTLCDILASAAFDKYPSDFENATDEDIGSILEEMSKIAGALSPNSAPECTKSGENSKNPTEEERSVEELLQEAEKLVQKNSSSISKSSSKSDTLISGDNQDPNNSFVRVRQLEDDIFQMIQAEVHKESEKVRRSPKYEQKQEASPGLEIVYENLNVLKAAKTLELQRKKFEEQKVEVSSSSDLDDPIERHSQSEESKNKKKVEDKDNLQKEITDVDKDFFGNFLKKSKERSEGGGISGSSSFGQEDFSHFLKILQGQNDKKEQEAITNNSNQKSTSVFNLPLKPGALILEKSRIEIELASLKSSAFPEKEISEILRRELPGTENKYVDHEISESDSSFSREMSRQSQLSGKKEAKFARNSSTERVKKSENNAKDPILSRNSSIDNGASNGSKKDAKVVNSKNELYTVGLTPRLELFADAIPKLIAEKSNENLRKEEQEKMEKEKEKEKDRETSNKDNEIPCQGNEEETMGKDGSIINSKEKKTYNNDQSKTAEKVMDDKDKLRKVDMQKNILDPPKTDLEFHSSDNRNQKKEIKIIKAKSYDQIPKSISNSKLSIDATKTSKPIETSNKPSNSVLKSSSVPRPKFNSKPVPKFTSKVKLSSKPKKDIKSNTISLLNLDTRKLESKSVENIMKHNLAGGDMNRNLSKRDWETLCREERHKNVLLKEQLDSEAKLYKSQIEGMRTSFEEELFALKKHNIILKAKVDELSINEKRPDLNPKSDTKVLMLEREFEKQESVLQAYESENKKLMLEVKHYQEEIKNLHLKQKAVTVDMNDNQKLIDEMKDLQEQNLKLTLEVSDLRNKNNDYAMKNDDLIQQGSLVKEELSMFKEQLKTKNNYITDQLQTMTKSESSLKKELEDVKIELNSKSEQLRSTKIEFDKLQSNILPMEKEILELRVKESNFNEKLQVAKSHIEREKQLSQKLKDQVILDSKKITDLNRQVREMERILKRKNPDSVSALILTANSEHERINTEKVKLLEERIASLEREIKVKEDVAQEKLSDFQKKFADMKERYMTQVMELEEKLLEFTVKNQRLYNDMFTQTTSKHVENKSVETSKREDKEKLSFVEKDEKKEVKPMKVGPKSQNVKEDTHLIATIRGLKLELSNKDKTVLKLTKDFQDLQKTNRRLQKEREKLLNDKKSFRNIDFDKLTRSTGSESRPTSSKASDVNDQNSNFYPNTNLTHSNSNQKLSGSMHKLYNPLQYSENTENYMTKKLIDENEILKDELDKINKDFMALKNKRLHDLNLLQEEHEREMASLVKEYSVKFGESKVVKLQGQINTQMAIISHLKQQIEKLRDYKEQVIVLKTERDHLENKVKTLSEKVKYLSTPGTEQLQLLQDKITILQQRHESREMTLQTLVRDLLRTRTQCRDCKGEKGKNKQLCYFRQELDHILGMLQEIANVY</sequence>
<dbReference type="OrthoDB" id="2157184at2759"/>
<feature type="compositionally biased region" description="Polar residues" evidence="10">
    <location>
        <begin position="385"/>
        <end position="397"/>
    </location>
</feature>
<evidence type="ECO:0000256" key="7">
    <source>
        <dbReference type="ARBA" id="ARBA00023054"/>
    </source>
</evidence>
<dbReference type="GO" id="GO:0060271">
    <property type="term" value="P:cilium assembly"/>
    <property type="evidence" value="ECO:0007669"/>
    <property type="project" value="TreeGrafter"/>
</dbReference>
<feature type="region of interest" description="Disordered" evidence="10">
    <location>
        <begin position="378"/>
        <end position="397"/>
    </location>
</feature>
<reference evidence="12" key="1">
    <citation type="submission" date="2025-08" db="UniProtKB">
        <authorList>
            <consortium name="RefSeq"/>
        </authorList>
    </citation>
    <scope>IDENTIFICATION</scope>
    <source>
        <tissue evidence="12">Thorax and Abdomen</tissue>
    </source>
</reference>
<dbReference type="PANTHER" id="PTHR34031:SF1">
    <property type="entry name" value="CENTROSOMAL PROTEIN OF 162 KDA"/>
    <property type="match status" value="1"/>
</dbReference>
<feature type="coiled-coil region" evidence="9">
    <location>
        <begin position="1331"/>
        <end position="1380"/>
    </location>
</feature>
<feature type="region of interest" description="Disordered" evidence="10">
    <location>
        <begin position="289"/>
        <end position="328"/>
    </location>
</feature>
<feature type="region of interest" description="Disordered" evidence="10">
    <location>
        <begin position="243"/>
        <end position="265"/>
    </location>
</feature>
<feature type="compositionally biased region" description="Polar residues" evidence="10">
    <location>
        <begin position="1271"/>
        <end position="1310"/>
    </location>
</feature>
<keyword evidence="7 9" id="KW-0175">Coiled coil</keyword>
<dbReference type="PANTHER" id="PTHR34031">
    <property type="entry name" value="CENTROSOMAL PROTEIN OF 162 KDA"/>
    <property type="match status" value="1"/>
</dbReference>
<proteinExistence type="inferred from homology"/>
<keyword evidence="5" id="KW-0493">Microtubule</keyword>
<evidence type="ECO:0000256" key="1">
    <source>
        <dbReference type="ARBA" id="ARBA00004114"/>
    </source>
</evidence>
<feature type="compositionally biased region" description="Polar residues" evidence="10">
    <location>
        <begin position="212"/>
        <end position="226"/>
    </location>
</feature>
<accession>A0A6J0CAE2</accession>
<feature type="compositionally biased region" description="Low complexity" evidence="10">
    <location>
        <begin position="201"/>
        <end position="211"/>
    </location>
</feature>
<feature type="compositionally biased region" description="Basic and acidic residues" evidence="10">
    <location>
        <begin position="635"/>
        <end position="652"/>
    </location>
</feature>
<feature type="region of interest" description="Disordered" evidence="10">
    <location>
        <begin position="158"/>
        <end position="227"/>
    </location>
</feature>
<evidence type="ECO:0000256" key="3">
    <source>
        <dbReference type="ARBA" id="ARBA00021406"/>
    </source>
</evidence>
<feature type="coiled-coil region" evidence="9">
    <location>
        <begin position="843"/>
        <end position="936"/>
    </location>
</feature>
<evidence type="ECO:0000256" key="6">
    <source>
        <dbReference type="ARBA" id="ARBA00022794"/>
    </source>
</evidence>
<feature type="region of interest" description="Disordered" evidence="10">
    <location>
        <begin position="437"/>
        <end position="519"/>
    </location>
</feature>
<dbReference type="Proteomes" id="UP000829291">
    <property type="component" value="Chromosome 1"/>
</dbReference>
<evidence type="ECO:0000256" key="8">
    <source>
        <dbReference type="ARBA" id="ARBA00023212"/>
    </source>
</evidence>
<evidence type="ECO:0000313" key="12">
    <source>
        <dbReference type="RefSeq" id="XP_015523219.2"/>
    </source>
</evidence>
<feature type="compositionally biased region" description="Low complexity" evidence="10">
    <location>
        <begin position="454"/>
        <end position="467"/>
    </location>
</feature>
<dbReference type="GO" id="GO:0005879">
    <property type="term" value="C:axonemal microtubule"/>
    <property type="evidence" value="ECO:0007669"/>
    <property type="project" value="TreeGrafter"/>
</dbReference>
<feature type="coiled-coil region" evidence="9">
    <location>
        <begin position="1087"/>
        <end position="1157"/>
    </location>
</feature>
<comment type="similarity">
    <text evidence="2">Belongs to the CEP162 family.</text>
</comment>
<feature type="compositionally biased region" description="Polar residues" evidence="10">
    <location>
        <begin position="162"/>
        <end position="178"/>
    </location>
</feature>
<feature type="compositionally biased region" description="Polar residues" evidence="10">
    <location>
        <begin position="498"/>
        <end position="510"/>
    </location>
</feature>
<feature type="compositionally biased region" description="Basic and acidic residues" evidence="10">
    <location>
        <begin position="437"/>
        <end position="452"/>
    </location>
</feature>
<gene>
    <name evidence="12" type="primary">LOC107226810</name>
</gene>
<dbReference type="RefSeq" id="XP_015523219.2">
    <property type="nucleotide sequence ID" value="XM_015667733.2"/>
</dbReference>
<feature type="compositionally biased region" description="Polar residues" evidence="10">
    <location>
        <begin position="679"/>
        <end position="700"/>
    </location>
</feature>
<dbReference type="GeneID" id="107226810"/>
<keyword evidence="11" id="KW-1185">Reference proteome</keyword>
<keyword evidence="6" id="KW-0970">Cilium biogenesis/degradation</keyword>
<organism evidence="12">
    <name type="scientific">Neodiprion lecontei</name>
    <name type="common">Redheaded pine sawfly</name>
    <dbReference type="NCBI Taxonomy" id="441921"/>
    <lineage>
        <taxon>Eukaryota</taxon>
        <taxon>Metazoa</taxon>
        <taxon>Ecdysozoa</taxon>
        <taxon>Arthropoda</taxon>
        <taxon>Hexapoda</taxon>
        <taxon>Insecta</taxon>
        <taxon>Pterygota</taxon>
        <taxon>Neoptera</taxon>
        <taxon>Endopterygota</taxon>
        <taxon>Hymenoptera</taxon>
        <taxon>Tenthredinoidea</taxon>
        <taxon>Diprionidae</taxon>
        <taxon>Diprioninae</taxon>
        <taxon>Neodiprion</taxon>
    </lineage>
</organism>
<comment type="subcellular location">
    <subcellularLocation>
        <location evidence="1">Cytoplasm</location>
        <location evidence="1">Cytoskeleton</location>
        <location evidence="1">Microtubule organizing center</location>
        <location evidence="1">Centrosome</location>
        <location evidence="1">Centriole</location>
    </subcellularLocation>
</comment>
<evidence type="ECO:0000313" key="11">
    <source>
        <dbReference type="Proteomes" id="UP000829291"/>
    </source>
</evidence>
<feature type="region of interest" description="Disordered" evidence="10">
    <location>
        <begin position="1270"/>
        <end position="1311"/>
    </location>
</feature>
<name>A0A6J0CAE2_NEOLC</name>
<keyword evidence="4" id="KW-0963">Cytoplasm</keyword>
<feature type="coiled-coil region" evidence="9">
    <location>
        <begin position="1230"/>
        <end position="1264"/>
    </location>
</feature>
<feature type="coiled-coil region" evidence="9">
    <location>
        <begin position="969"/>
        <end position="1045"/>
    </location>
</feature>
<feature type="compositionally biased region" description="Basic and acidic residues" evidence="10">
    <location>
        <begin position="470"/>
        <end position="492"/>
    </location>
</feature>
<feature type="compositionally biased region" description="Basic and acidic residues" evidence="10">
    <location>
        <begin position="598"/>
        <end position="627"/>
    </location>
</feature>
<feature type="region of interest" description="Disordered" evidence="10">
    <location>
        <begin position="679"/>
        <end position="722"/>
    </location>
</feature>
<feature type="coiled-coil region" evidence="9">
    <location>
        <begin position="1407"/>
        <end position="1441"/>
    </location>
</feature>
<evidence type="ECO:0000256" key="9">
    <source>
        <dbReference type="SAM" id="Coils"/>
    </source>
</evidence>
<feature type="compositionally biased region" description="Basic and acidic residues" evidence="10">
    <location>
        <begin position="545"/>
        <end position="578"/>
    </location>
</feature>
<dbReference type="InParanoid" id="A0A6J0CAE2"/>
<feature type="region of interest" description="Disordered" evidence="10">
    <location>
        <begin position="545"/>
        <end position="652"/>
    </location>
</feature>
<evidence type="ECO:0000256" key="5">
    <source>
        <dbReference type="ARBA" id="ARBA00022701"/>
    </source>
</evidence>
<protein>
    <recommendedName>
        <fullName evidence="3">Centrosomal protein of 162 kDa</fullName>
    </recommendedName>
</protein>
<keyword evidence="8" id="KW-0206">Cytoskeleton</keyword>
<evidence type="ECO:0000256" key="4">
    <source>
        <dbReference type="ARBA" id="ARBA00022490"/>
    </source>
</evidence>
<evidence type="ECO:0000256" key="2">
    <source>
        <dbReference type="ARBA" id="ARBA00009485"/>
    </source>
</evidence>
<dbReference type="InterPro" id="IPR038774">
    <property type="entry name" value="CEP162-like"/>
</dbReference>
<feature type="compositionally biased region" description="Basic and acidic residues" evidence="10">
    <location>
        <begin position="179"/>
        <end position="197"/>
    </location>
</feature>
<evidence type="ECO:0000256" key="10">
    <source>
        <dbReference type="SAM" id="MobiDB-lite"/>
    </source>
</evidence>
<feature type="compositionally biased region" description="Basic and acidic residues" evidence="10">
    <location>
        <begin position="306"/>
        <end position="328"/>
    </location>
</feature>
<dbReference type="KEGG" id="nlo:107226810"/>